<evidence type="ECO:0000256" key="4">
    <source>
        <dbReference type="RuleBase" id="RU363019"/>
    </source>
</evidence>
<evidence type="ECO:0000256" key="1">
    <source>
        <dbReference type="ARBA" id="ARBA00007365"/>
    </source>
</evidence>
<dbReference type="InterPro" id="IPR002130">
    <property type="entry name" value="Cyclophilin-type_PPIase_dom"/>
</dbReference>
<feature type="chain" id="PRO_5042662572" description="Peptidyl-prolyl cis-trans isomerase" evidence="4">
    <location>
        <begin position="21"/>
        <end position="185"/>
    </location>
</feature>
<dbReference type="Gene3D" id="2.40.100.10">
    <property type="entry name" value="Cyclophilin-like"/>
    <property type="match status" value="1"/>
</dbReference>
<dbReference type="SUPFAM" id="SSF50891">
    <property type="entry name" value="Cyclophilin-like"/>
    <property type="match status" value="1"/>
</dbReference>
<dbReference type="RefSeq" id="WP_010223069.1">
    <property type="nucleotide sequence ID" value="NZ_CATKPL010000008.1"/>
</dbReference>
<dbReference type="Pfam" id="PF00160">
    <property type="entry name" value="Pro_isomerase"/>
    <property type="match status" value="1"/>
</dbReference>
<dbReference type="CDD" id="cd01920">
    <property type="entry name" value="cyclophilin_EcCYP_like"/>
    <property type="match status" value="1"/>
</dbReference>
<feature type="signal peptide" evidence="4">
    <location>
        <begin position="1"/>
        <end position="20"/>
    </location>
</feature>
<comment type="function">
    <text evidence="4">PPIases accelerate the folding of proteins. It catalyzes the cis-trans isomerization of proline imidic peptide bonds in oligopeptides.</text>
</comment>
<accession>A0AAP0SKR7</accession>
<dbReference type="KEGG" id="pdw:BV82_0734"/>
<keyword evidence="2 4" id="KW-0697">Rotamase</keyword>
<dbReference type="EC" id="5.2.1.8" evidence="4"/>
<dbReference type="GeneID" id="98282119"/>
<evidence type="ECO:0000256" key="3">
    <source>
        <dbReference type="ARBA" id="ARBA00023235"/>
    </source>
</evidence>
<keyword evidence="4" id="KW-0732">Signal</keyword>
<dbReference type="Proteomes" id="UP000027121">
    <property type="component" value="Chromosome"/>
</dbReference>
<comment type="similarity">
    <text evidence="1 4">Belongs to the cyclophilin-type PPIase family.</text>
</comment>
<dbReference type="InterPro" id="IPR029000">
    <property type="entry name" value="Cyclophilin-like_dom_sf"/>
</dbReference>
<reference evidence="6 7" key="2">
    <citation type="journal article" date="2016" name="Front. Microbiol.">
        <title>When Genome-Based Approach Meets the 'Old but Good': Revealing Genes Involved in the Antibacterial Activity of Pseudomonas sp. P482 against Soft Rot Pathogens.</title>
        <authorList>
            <person name="Krzyzanowska D.M."/>
            <person name="Ossowicki A."/>
            <person name="Rajewska M."/>
            <person name="Maciag T."/>
            <person name="Jablonska M."/>
            <person name="Obuchowski M."/>
            <person name="Heeb S."/>
            <person name="Jafra S."/>
        </authorList>
    </citation>
    <scope>NUCLEOTIDE SEQUENCE [LARGE SCALE GENOMIC DNA]</scope>
    <source>
        <strain evidence="6 7">P482</strain>
    </source>
</reference>
<protein>
    <recommendedName>
        <fullName evidence="4">Peptidyl-prolyl cis-trans isomerase</fullName>
        <shortName evidence="4">PPIase</shortName>
        <ecNumber evidence="4">5.2.1.8</ecNumber>
    </recommendedName>
</protein>
<keyword evidence="7" id="KW-1185">Reference proteome</keyword>
<feature type="domain" description="PPIase cyclophilin-type" evidence="5">
    <location>
        <begin position="30"/>
        <end position="183"/>
    </location>
</feature>
<evidence type="ECO:0000259" key="5">
    <source>
        <dbReference type="PROSITE" id="PS50072"/>
    </source>
</evidence>
<evidence type="ECO:0000313" key="7">
    <source>
        <dbReference type="Proteomes" id="UP000027121"/>
    </source>
</evidence>
<dbReference type="PRINTS" id="PR00153">
    <property type="entry name" value="CSAPPISMRASE"/>
</dbReference>
<organism evidence="6 7">
    <name type="scientific">Pseudomonas donghuensis</name>
    <dbReference type="NCBI Taxonomy" id="1163398"/>
    <lineage>
        <taxon>Bacteria</taxon>
        <taxon>Pseudomonadati</taxon>
        <taxon>Pseudomonadota</taxon>
        <taxon>Gammaproteobacteria</taxon>
        <taxon>Pseudomonadales</taxon>
        <taxon>Pseudomonadaceae</taxon>
        <taxon>Pseudomonas</taxon>
    </lineage>
</organism>
<dbReference type="GO" id="GO:0003755">
    <property type="term" value="F:peptidyl-prolyl cis-trans isomerase activity"/>
    <property type="evidence" value="ECO:0007669"/>
    <property type="project" value="UniProtKB-UniRule"/>
</dbReference>
<dbReference type="InterPro" id="IPR044665">
    <property type="entry name" value="E_coli_cyclophilin_A-like"/>
</dbReference>
<name>A0AAP0SKR7_9PSED</name>
<dbReference type="PROSITE" id="PS50072">
    <property type="entry name" value="CSA_PPIASE_2"/>
    <property type="match status" value="1"/>
</dbReference>
<evidence type="ECO:0000313" key="6">
    <source>
        <dbReference type="EMBL" id="KDO01775.1"/>
    </source>
</evidence>
<evidence type="ECO:0000256" key="2">
    <source>
        <dbReference type="ARBA" id="ARBA00023110"/>
    </source>
</evidence>
<dbReference type="GO" id="GO:0006457">
    <property type="term" value="P:protein folding"/>
    <property type="evidence" value="ECO:0007669"/>
    <property type="project" value="InterPro"/>
</dbReference>
<dbReference type="AlphaFoldDB" id="A0AAP0SKR7"/>
<proteinExistence type="inferred from homology"/>
<sequence>MLKKLLLATCSVVFATSLMAAEKAPHVMLETSFGQIEIELNETKAPISSKNFLQYVDSGFYNNTIFHRVIPGFMVQGGGFTEQMVQKDTKAPIRNEASNGLQNVRGTLSMARTSNPNSATSQFFINVADNAFLDPGRDAGYAVFGKVVKGMDVVDQIVNSPTTVNKGMRDVPVDPVFIKSAKRID</sequence>
<reference evidence="6 7" key="1">
    <citation type="journal article" date="2014" name="Genome Announc.">
        <title>Genome Sequence of Pseudomonas sp. Strain P482, a Tomato Rhizosphere Isolate with Broad-Spectrum Antimicrobial Activity.</title>
        <authorList>
            <person name="Krzyzanowska D.M."/>
            <person name="Ossowicki A."/>
            <person name="Jafra S."/>
        </authorList>
    </citation>
    <scope>NUCLEOTIDE SEQUENCE [LARGE SCALE GENOMIC DNA]</scope>
    <source>
        <strain evidence="6 7">P482</strain>
    </source>
</reference>
<gene>
    <name evidence="6" type="ORF">BV82_0734</name>
</gene>
<keyword evidence="3 4" id="KW-0413">Isomerase</keyword>
<comment type="catalytic activity">
    <reaction evidence="4">
        <text>[protein]-peptidylproline (omega=180) = [protein]-peptidylproline (omega=0)</text>
        <dbReference type="Rhea" id="RHEA:16237"/>
        <dbReference type="Rhea" id="RHEA-COMP:10747"/>
        <dbReference type="Rhea" id="RHEA-COMP:10748"/>
        <dbReference type="ChEBI" id="CHEBI:83833"/>
        <dbReference type="ChEBI" id="CHEBI:83834"/>
        <dbReference type="EC" id="5.2.1.8"/>
    </reaction>
</comment>
<dbReference type="PROSITE" id="PS00170">
    <property type="entry name" value="CSA_PPIASE_1"/>
    <property type="match status" value="1"/>
</dbReference>
<dbReference type="InterPro" id="IPR020892">
    <property type="entry name" value="Cyclophilin-type_PPIase_CS"/>
</dbReference>
<dbReference type="EMBL" id="CP071706">
    <property type="protein sequence ID" value="KDO01775.1"/>
    <property type="molecule type" value="Genomic_DNA"/>
</dbReference>
<dbReference type="PANTHER" id="PTHR43246">
    <property type="entry name" value="PEPTIDYL-PROLYL CIS-TRANS ISOMERASE CYP38, CHLOROPLASTIC"/>
    <property type="match status" value="1"/>
</dbReference>
<dbReference type="SMR" id="A0AAP0SKR7"/>